<reference evidence="9" key="1">
    <citation type="submission" date="2023-07" db="EMBL/GenBank/DDBJ databases">
        <authorList>
            <consortium name="AG Swart"/>
            <person name="Singh M."/>
            <person name="Singh A."/>
            <person name="Seah K."/>
            <person name="Emmerich C."/>
        </authorList>
    </citation>
    <scope>NUCLEOTIDE SEQUENCE</scope>
    <source>
        <strain evidence="9">DP1</strain>
    </source>
</reference>
<feature type="domain" description="E2F/DP family winged-helix DNA-binding" evidence="8">
    <location>
        <begin position="74"/>
        <end position="139"/>
    </location>
</feature>
<dbReference type="Gene3D" id="1.10.10.10">
    <property type="entry name" value="Winged helix-like DNA-binding domain superfamily/Winged helix DNA-binding domain"/>
    <property type="match status" value="1"/>
</dbReference>
<evidence type="ECO:0000256" key="1">
    <source>
        <dbReference type="ARBA" id="ARBA00010940"/>
    </source>
</evidence>
<gene>
    <name evidence="9" type="ORF">ECRASSUSDP1_LOCUS22345</name>
</gene>
<dbReference type="InterPro" id="IPR037241">
    <property type="entry name" value="E2F-DP_heterodim"/>
</dbReference>
<comment type="similarity">
    <text evidence="1 5">Belongs to the E2F/DP family.</text>
</comment>
<evidence type="ECO:0000256" key="2">
    <source>
        <dbReference type="ARBA" id="ARBA00023015"/>
    </source>
</evidence>
<keyword evidence="3 5" id="KW-0238">DNA-binding</keyword>
<sequence>MSKGKNIKRTLYEEFEEIDREQPDRTNSSPKFKNLKTETEEKQGITRDYETRTRTRTSHRSDRQRNNRPVMKPRQENSLGELTKKFIQLIKQTEDYCIDLNEAVEELGVQKRRIYDITNVLEGIGLIEKYSKNKIRWNSAMRLDNFGEEDIQYINEEAELEKQKDQEKEIERLNLELEEYQREEQWLDTMISTVNNQLLEMANDELYEQFAYVTYDDIK</sequence>
<evidence type="ECO:0000256" key="7">
    <source>
        <dbReference type="SAM" id="MobiDB-lite"/>
    </source>
</evidence>
<protein>
    <recommendedName>
        <fullName evidence="8">E2F/DP family winged-helix DNA-binding domain-containing protein</fullName>
    </recommendedName>
</protein>
<name>A0AAD2D584_EUPCR</name>
<accession>A0AAD2D584</accession>
<comment type="subcellular location">
    <subcellularLocation>
        <location evidence="5">Nucleus</location>
    </subcellularLocation>
</comment>
<keyword evidence="10" id="KW-1185">Reference proteome</keyword>
<dbReference type="Pfam" id="PF02319">
    <property type="entry name" value="WHD_E2F_TDP"/>
    <property type="match status" value="1"/>
</dbReference>
<evidence type="ECO:0000313" key="9">
    <source>
        <dbReference type="EMBL" id="CAI2380902.1"/>
    </source>
</evidence>
<evidence type="ECO:0000256" key="6">
    <source>
        <dbReference type="SAM" id="Coils"/>
    </source>
</evidence>
<evidence type="ECO:0000256" key="4">
    <source>
        <dbReference type="ARBA" id="ARBA00023163"/>
    </source>
</evidence>
<evidence type="ECO:0000256" key="3">
    <source>
        <dbReference type="ARBA" id="ARBA00023125"/>
    </source>
</evidence>
<comment type="caution">
    <text evidence="9">The sequence shown here is derived from an EMBL/GenBank/DDBJ whole genome shotgun (WGS) entry which is preliminary data.</text>
</comment>
<dbReference type="InterPro" id="IPR003316">
    <property type="entry name" value="E2F_WHTH_DNA-bd_dom"/>
</dbReference>
<dbReference type="PANTHER" id="PTHR12081">
    <property type="entry name" value="TRANSCRIPTION FACTOR E2F"/>
    <property type="match status" value="1"/>
</dbReference>
<organism evidence="9 10">
    <name type="scientific">Euplotes crassus</name>
    <dbReference type="NCBI Taxonomy" id="5936"/>
    <lineage>
        <taxon>Eukaryota</taxon>
        <taxon>Sar</taxon>
        <taxon>Alveolata</taxon>
        <taxon>Ciliophora</taxon>
        <taxon>Intramacronucleata</taxon>
        <taxon>Spirotrichea</taxon>
        <taxon>Hypotrichia</taxon>
        <taxon>Euplotida</taxon>
        <taxon>Euplotidae</taxon>
        <taxon>Moneuplotes</taxon>
    </lineage>
</organism>
<evidence type="ECO:0000256" key="5">
    <source>
        <dbReference type="RuleBase" id="RU003796"/>
    </source>
</evidence>
<dbReference type="SUPFAM" id="SSF144074">
    <property type="entry name" value="E2F-DP heterodimerization region"/>
    <property type="match status" value="1"/>
</dbReference>
<dbReference type="AlphaFoldDB" id="A0AAD2D584"/>
<dbReference type="GO" id="GO:0000978">
    <property type="term" value="F:RNA polymerase II cis-regulatory region sequence-specific DNA binding"/>
    <property type="evidence" value="ECO:0007669"/>
    <property type="project" value="InterPro"/>
</dbReference>
<dbReference type="InterPro" id="IPR036388">
    <property type="entry name" value="WH-like_DNA-bd_sf"/>
</dbReference>
<dbReference type="FunFam" id="1.10.10.10:FF:000008">
    <property type="entry name" value="E2F transcription factor 1"/>
    <property type="match status" value="1"/>
</dbReference>
<dbReference type="PANTHER" id="PTHR12081:SF18">
    <property type="entry name" value="TRANSCRIPTION FACTOR E2F2-RELATED"/>
    <property type="match status" value="1"/>
</dbReference>
<feature type="compositionally biased region" description="Basic and acidic residues" evidence="7">
    <location>
        <begin position="35"/>
        <end position="65"/>
    </location>
</feature>
<evidence type="ECO:0000259" key="8">
    <source>
        <dbReference type="SMART" id="SM01372"/>
    </source>
</evidence>
<dbReference type="GO" id="GO:0000981">
    <property type="term" value="F:DNA-binding transcription factor activity, RNA polymerase II-specific"/>
    <property type="evidence" value="ECO:0007669"/>
    <property type="project" value="TreeGrafter"/>
</dbReference>
<keyword evidence="2 5" id="KW-0805">Transcription regulation</keyword>
<dbReference type="Gene3D" id="6.10.250.540">
    <property type="match status" value="1"/>
</dbReference>
<feature type="region of interest" description="Disordered" evidence="7">
    <location>
        <begin position="1"/>
        <end position="77"/>
    </location>
</feature>
<dbReference type="GO" id="GO:0090575">
    <property type="term" value="C:RNA polymerase II transcription regulator complex"/>
    <property type="evidence" value="ECO:0007669"/>
    <property type="project" value="TreeGrafter"/>
</dbReference>
<keyword evidence="5" id="KW-0539">Nucleus</keyword>
<dbReference type="SUPFAM" id="SSF46785">
    <property type="entry name" value="Winged helix' DNA-binding domain"/>
    <property type="match status" value="1"/>
</dbReference>
<keyword evidence="6" id="KW-0175">Coiled coil</keyword>
<dbReference type="EMBL" id="CAMPGE010022902">
    <property type="protein sequence ID" value="CAI2380902.1"/>
    <property type="molecule type" value="Genomic_DNA"/>
</dbReference>
<dbReference type="InterPro" id="IPR036390">
    <property type="entry name" value="WH_DNA-bd_sf"/>
</dbReference>
<dbReference type="InterPro" id="IPR015633">
    <property type="entry name" value="E2F"/>
</dbReference>
<keyword evidence="4 5" id="KW-0804">Transcription</keyword>
<dbReference type="Proteomes" id="UP001295684">
    <property type="component" value="Unassembled WGS sequence"/>
</dbReference>
<evidence type="ECO:0000313" key="10">
    <source>
        <dbReference type="Proteomes" id="UP001295684"/>
    </source>
</evidence>
<feature type="coiled-coil region" evidence="6">
    <location>
        <begin position="153"/>
        <end position="190"/>
    </location>
</feature>
<proteinExistence type="inferred from homology"/>
<dbReference type="SMART" id="SM01372">
    <property type="entry name" value="E2F_TDP"/>
    <property type="match status" value="1"/>
</dbReference>